<feature type="chain" id="PRO_5012914134" evidence="2">
    <location>
        <begin position="23"/>
        <end position="174"/>
    </location>
</feature>
<evidence type="ECO:0000313" key="3">
    <source>
        <dbReference type="EMBL" id="OSX73274.1"/>
    </source>
</evidence>
<feature type="compositionally biased region" description="Low complexity" evidence="1">
    <location>
        <begin position="31"/>
        <end position="71"/>
    </location>
</feature>
<accession>A0A1X6NXC7</accession>
<keyword evidence="4" id="KW-1185">Reference proteome</keyword>
<evidence type="ECO:0000256" key="1">
    <source>
        <dbReference type="SAM" id="MobiDB-lite"/>
    </source>
</evidence>
<feature type="signal peptide" evidence="2">
    <location>
        <begin position="1"/>
        <end position="22"/>
    </location>
</feature>
<reference evidence="3 4" key="1">
    <citation type="submission" date="2017-03" db="EMBL/GenBank/DDBJ databases">
        <title>WGS assembly of Porphyra umbilicalis.</title>
        <authorList>
            <person name="Brawley S.H."/>
            <person name="Blouin N.A."/>
            <person name="Ficko-Blean E."/>
            <person name="Wheeler G.L."/>
            <person name="Lohr M."/>
            <person name="Goodson H.V."/>
            <person name="Jenkins J.W."/>
            <person name="Blaby-Haas C.E."/>
            <person name="Helliwell K.E."/>
            <person name="Chan C."/>
            <person name="Marriage T."/>
            <person name="Bhattacharya D."/>
            <person name="Klein A.S."/>
            <person name="Badis Y."/>
            <person name="Brodie J."/>
            <person name="Cao Y."/>
            <person name="Collen J."/>
            <person name="Dittami S.M."/>
            <person name="Gachon C.M."/>
            <person name="Green B.R."/>
            <person name="Karpowicz S."/>
            <person name="Kim J.W."/>
            <person name="Kudahl U."/>
            <person name="Lin S."/>
            <person name="Michel G."/>
            <person name="Mittag M."/>
            <person name="Olson B.J."/>
            <person name="Pangilinan J."/>
            <person name="Peng Y."/>
            <person name="Qiu H."/>
            <person name="Shu S."/>
            <person name="Singer J.T."/>
            <person name="Smith A.G."/>
            <person name="Sprecher B.N."/>
            <person name="Wagner V."/>
            <person name="Wang W."/>
            <person name="Wang Z.-Y."/>
            <person name="Yan J."/>
            <person name="Yarish C."/>
            <person name="Zoeuner-Riek S."/>
            <person name="Zhuang Y."/>
            <person name="Zou Y."/>
            <person name="Lindquist E.A."/>
            <person name="Grimwood J."/>
            <person name="Barry K."/>
            <person name="Rokhsar D.S."/>
            <person name="Schmutz J."/>
            <person name="Stiller J.W."/>
            <person name="Grossman A.R."/>
            <person name="Prochnik S.E."/>
        </authorList>
    </citation>
    <scope>NUCLEOTIDE SEQUENCE [LARGE SCALE GENOMIC DNA]</scope>
    <source>
        <strain evidence="3">4086291</strain>
    </source>
</reference>
<gene>
    <name evidence="3" type="ORF">BU14_0361s0002</name>
</gene>
<evidence type="ECO:0000313" key="4">
    <source>
        <dbReference type="Proteomes" id="UP000218209"/>
    </source>
</evidence>
<organism evidence="3 4">
    <name type="scientific">Porphyra umbilicalis</name>
    <name type="common">Purple laver</name>
    <name type="synonym">Red alga</name>
    <dbReference type="NCBI Taxonomy" id="2786"/>
    <lineage>
        <taxon>Eukaryota</taxon>
        <taxon>Rhodophyta</taxon>
        <taxon>Bangiophyceae</taxon>
        <taxon>Bangiales</taxon>
        <taxon>Bangiaceae</taxon>
        <taxon>Porphyra</taxon>
    </lineage>
</organism>
<evidence type="ECO:0000256" key="2">
    <source>
        <dbReference type="SAM" id="SignalP"/>
    </source>
</evidence>
<dbReference type="Proteomes" id="UP000218209">
    <property type="component" value="Unassembled WGS sequence"/>
</dbReference>
<dbReference type="AlphaFoldDB" id="A0A1X6NXC7"/>
<name>A0A1X6NXC7_PORUM</name>
<feature type="region of interest" description="Disordered" evidence="1">
    <location>
        <begin position="24"/>
        <end position="124"/>
    </location>
</feature>
<keyword evidence="2" id="KW-0732">Signal</keyword>
<dbReference type="EMBL" id="KV919005">
    <property type="protein sequence ID" value="OSX73274.1"/>
    <property type="molecule type" value="Genomic_DNA"/>
</dbReference>
<protein>
    <submittedName>
        <fullName evidence="3">Uncharacterized protein</fullName>
    </submittedName>
</protein>
<proteinExistence type="predicted"/>
<sequence length="174" mass="17439">MGGFRAAAAVAILALAASLAAAQSVPPPPLAALRPSPATRAARCSTTAPAPTRAARARPSAAASLAATPTRGGRRPPGAPGSVGSSTRTARWPSARAPPQPASGCRAPCRQRHATRVRQAPSGSPTLTGRCSSCALCRRACRARRRAGRRSVATCGCLGLRARGRASTASTSVG</sequence>